<dbReference type="FunFam" id="3.40.50.300:FF:000754">
    <property type="entry name" value="Guanine nucleotide-binding protein subunit alpha-13"/>
    <property type="match status" value="1"/>
</dbReference>
<evidence type="ECO:0000313" key="16">
    <source>
        <dbReference type="EMBL" id="GIY22843.1"/>
    </source>
</evidence>
<evidence type="ECO:0000256" key="13">
    <source>
        <dbReference type="ARBA" id="ARBA00023288"/>
    </source>
</evidence>
<feature type="binding site" evidence="15">
    <location>
        <position position="65"/>
    </location>
    <ligand>
        <name>Mg(2+)</name>
        <dbReference type="ChEBI" id="CHEBI:18420"/>
    </ligand>
</feature>
<keyword evidence="9 14" id="KW-0342">GTP-binding</keyword>
<dbReference type="PROSITE" id="PS51882">
    <property type="entry name" value="G_ALPHA"/>
    <property type="match status" value="1"/>
</dbReference>
<dbReference type="InterPro" id="IPR000469">
    <property type="entry name" value="Gprotein_alpha_12/13"/>
</dbReference>
<comment type="similarity">
    <text evidence="3">Belongs to the G-alpha family. G(12) subfamily.</text>
</comment>
<evidence type="ECO:0000256" key="12">
    <source>
        <dbReference type="ARBA" id="ARBA00023224"/>
    </source>
</evidence>
<dbReference type="FunFam" id="1.10.400.10:FF:000004">
    <property type="entry name" value="Guanine nucleotide-binding protein subunit alpha-12"/>
    <property type="match status" value="1"/>
</dbReference>
<dbReference type="Gene3D" id="1.10.400.10">
    <property type="entry name" value="GI Alpha 1, domain 2-like"/>
    <property type="match status" value="1"/>
</dbReference>
<dbReference type="GO" id="GO:0005525">
    <property type="term" value="F:GTP binding"/>
    <property type="evidence" value="ECO:0007669"/>
    <property type="project" value="UniProtKB-KW"/>
</dbReference>
<protein>
    <submittedName>
        <fullName evidence="16">Guanine nucleotide-binding protein subunit alpha homolog</fullName>
    </submittedName>
</protein>
<evidence type="ECO:0000256" key="14">
    <source>
        <dbReference type="PIRSR" id="PIRSR601019-1"/>
    </source>
</evidence>
<dbReference type="Gene3D" id="3.40.50.300">
    <property type="entry name" value="P-loop containing nucleotide triphosphate hydrolases"/>
    <property type="match status" value="1"/>
</dbReference>
<evidence type="ECO:0000256" key="2">
    <source>
        <dbReference type="ARBA" id="ARBA00004635"/>
    </source>
</evidence>
<dbReference type="Proteomes" id="UP001054837">
    <property type="component" value="Unassembled WGS sequence"/>
</dbReference>
<accession>A0AAV4RLN0</accession>
<feature type="binding site" evidence="14">
    <location>
        <begin position="61"/>
        <end position="66"/>
    </location>
    <ligand>
        <name>GTP</name>
        <dbReference type="ChEBI" id="CHEBI:37565"/>
    </ligand>
</feature>
<dbReference type="AlphaFoldDB" id="A0AAV4RLN0"/>
<dbReference type="InterPro" id="IPR011025">
    <property type="entry name" value="GproteinA_insert"/>
</dbReference>
<dbReference type="FunFam" id="3.40.50.300:FF:000692">
    <property type="entry name" value="Guanine nucleotide-binding protein subunit alpha"/>
    <property type="match status" value="1"/>
</dbReference>
<dbReference type="GO" id="GO:0031752">
    <property type="term" value="F:D5 dopamine receptor binding"/>
    <property type="evidence" value="ECO:0007669"/>
    <property type="project" value="TreeGrafter"/>
</dbReference>
<evidence type="ECO:0000256" key="11">
    <source>
        <dbReference type="ARBA" id="ARBA00023139"/>
    </source>
</evidence>
<keyword evidence="13" id="KW-0449">Lipoprotein</keyword>
<gene>
    <name evidence="16" type="primary">cta</name>
    <name evidence="16" type="ORF">CDAR_621181</name>
</gene>
<dbReference type="GO" id="GO:0003924">
    <property type="term" value="F:GTPase activity"/>
    <property type="evidence" value="ECO:0007669"/>
    <property type="project" value="InterPro"/>
</dbReference>
<dbReference type="GO" id="GO:0031526">
    <property type="term" value="C:brush border membrane"/>
    <property type="evidence" value="ECO:0007669"/>
    <property type="project" value="TreeGrafter"/>
</dbReference>
<keyword evidence="5" id="KW-0597">Phosphoprotein</keyword>
<sequence>MRTQLSKMAGFCLRCSCFERLKYGPDELEQFQRSRKIDKILELDKRSRRKLVKLLLLGAGESGKSTFLKQMKIIHGLHFDDETIAEYRVTIYQNVVKGMKVLVDARDKLEIPWQNESHVEQAQHVMSYANSFLDKQTFSQYAASVKELWKDSGIRIAFHRRREFQLVDSVQYFFDNIDRIVLPDYTPTQQDILHARKATKNITEFTIMINEVPFCFIDVGGQRSQRQKWFQCFDSVTSILFLVSSCEFDQVLLEDRSTNRLLESKNIFETIVNHRAFSDISFILFLNKTDLLKKKVEGKMADISVFFPEFEGDPYNLENVQKFILKLFESTRRDENKRIFHHFTTAIDTENIKVVFNAVRESILQKNITQLMLQ</sequence>
<evidence type="ECO:0000256" key="9">
    <source>
        <dbReference type="ARBA" id="ARBA00023134"/>
    </source>
</evidence>
<dbReference type="GO" id="GO:0007188">
    <property type="term" value="P:adenylate cyclase-modulating G protein-coupled receptor signaling pathway"/>
    <property type="evidence" value="ECO:0007669"/>
    <property type="project" value="TreeGrafter"/>
</dbReference>
<organism evidence="16 17">
    <name type="scientific">Caerostris darwini</name>
    <dbReference type="NCBI Taxonomy" id="1538125"/>
    <lineage>
        <taxon>Eukaryota</taxon>
        <taxon>Metazoa</taxon>
        <taxon>Ecdysozoa</taxon>
        <taxon>Arthropoda</taxon>
        <taxon>Chelicerata</taxon>
        <taxon>Arachnida</taxon>
        <taxon>Araneae</taxon>
        <taxon>Araneomorphae</taxon>
        <taxon>Entelegynae</taxon>
        <taxon>Araneoidea</taxon>
        <taxon>Araneidae</taxon>
        <taxon>Caerostris</taxon>
    </lineage>
</organism>
<evidence type="ECO:0000256" key="8">
    <source>
        <dbReference type="ARBA" id="ARBA00022842"/>
    </source>
</evidence>
<feature type="binding site" evidence="14">
    <location>
        <begin position="193"/>
        <end position="199"/>
    </location>
    <ligand>
        <name>GTP</name>
        <dbReference type="ChEBI" id="CHEBI:37565"/>
    </ligand>
</feature>
<dbReference type="InterPro" id="IPR001019">
    <property type="entry name" value="Gprotein_alpha_su"/>
</dbReference>
<proteinExistence type="inferred from homology"/>
<keyword evidence="4" id="KW-0963">Cytoplasm</keyword>
<dbReference type="PRINTS" id="PR00318">
    <property type="entry name" value="GPROTEINA"/>
</dbReference>
<comment type="caution">
    <text evidence="16">The sequence shown here is derived from an EMBL/GenBank/DDBJ whole genome shotgun (WGS) entry which is preliminary data.</text>
</comment>
<dbReference type="GO" id="GO:0005834">
    <property type="term" value="C:heterotrimeric G-protein complex"/>
    <property type="evidence" value="ECO:0007669"/>
    <property type="project" value="TreeGrafter"/>
</dbReference>
<keyword evidence="11" id="KW-0564">Palmitate</keyword>
<dbReference type="InterPro" id="IPR027417">
    <property type="entry name" value="P-loop_NTPase"/>
</dbReference>
<feature type="binding site" evidence="14">
    <location>
        <begin position="287"/>
        <end position="290"/>
    </location>
    <ligand>
        <name>GTP</name>
        <dbReference type="ChEBI" id="CHEBI:37565"/>
    </ligand>
</feature>
<dbReference type="SMART" id="SM00275">
    <property type="entry name" value="G_alpha"/>
    <property type="match status" value="1"/>
</dbReference>
<dbReference type="PRINTS" id="PR00440">
    <property type="entry name" value="GPROTEINA12"/>
</dbReference>
<evidence type="ECO:0000313" key="17">
    <source>
        <dbReference type="Proteomes" id="UP001054837"/>
    </source>
</evidence>
<keyword evidence="17" id="KW-1185">Reference proteome</keyword>
<comment type="subcellular location">
    <subcellularLocation>
        <location evidence="1">Cytoplasm</location>
    </subcellularLocation>
    <subcellularLocation>
        <location evidence="2">Membrane</location>
        <topology evidence="2">Lipid-anchor</topology>
    </subcellularLocation>
</comment>
<feature type="binding site" evidence="14">
    <location>
        <position position="346"/>
    </location>
    <ligand>
        <name>GTP</name>
        <dbReference type="ChEBI" id="CHEBI:37565"/>
    </ligand>
</feature>
<evidence type="ECO:0000256" key="7">
    <source>
        <dbReference type="ARBA" id="ARBA00022741"/>
    </source>
</evidence>
<reference evidence="16 17" key="1">
    <citation type="submission" date="2021-06" db="EMBL/GenBank/DDBJ databases">
        <title>Caerostris darwini draft genome.</title>
        <authorList>
            <person name="Kono N."/>
            <person name="Arakawa K."/>
        </authorList>
    </citation>
    <scope>NUCLEOTIDE SEQUENCE [LARGE SCALE GENOMIC DNA]</scope>
</reference>
<dbReference type="SUPFAM" id="SSF52540">
    <property type="entry name" value="P-loop containing nucleoside triphosphate hydrolases"/>
    <property type="match status" value="1"/>
</dbReference>
<name>A0AAV4RLN0_9ARAC</name>
<keyword evidence="8 15" id="KW-0460">Magnesium</keyword>
<feature type="binding site" evidence="15">
    <location>
        <position position="199"/>
    </location>
    <ligand>
        <name>Mg(2+)</name>
        <dbReference type="ChEBI" id="CHEBI:18420"/>
    </ligand>
</feature>
<dbReference type="GO" id="GO:0007266">
    <property type="term" value="P:Rho protein signal transduction"/>
    <property type="evidence" value="ECO:0007669"/>
    <property type="project" value="InterPro"/>
</dbReference>
<dbReference type="SUPFAM" id="SSF47895">
    <property type="entry name" value="Transducin (alpha subunit), insertion domain"/>
    <property type="match status" value="1"/>
</dbReference>
<dbReference type="GO" id="GO:0046872">
    <property type="term" value="F:metal ion binding"/>
    <property type="evidence" value="ECO:0007669"/>
    <property type="project" value="UniProtKB-KW"/>
</dbReference>
<feature type="binding site" evidence="14">
    <location>
        <begin position="168"/>
        <end position="169"/>
    </location>
    <ligand>
        <name>GTP</name>
        <dbReference type="ChEBI" id="CHEBI:37565"/>
    </ligand>
</feature>
<evidence type="ECO:0000256" key="10">
    <source>
        <dbReference type="ARBA" id="ARBA00023136"/>
    </source>
</evidence>
<dbReference type="GO" id="GO:0005737">
    <property type="term" value="C:cytoplasm"/>
    <property type="evidence" value="ECO:0007669"/>
    <property type="project" value="UniProtKB-SubCell"/>
</dbReference>
<evidence type="ECO:0000256" key="3">
    <source>
        <dbReference type="ARBA" id="ARBA00010405"/>
    </source>
</evidence>
<keyword evidence="12" id="KW-0807">Transducer</keyword>
<evidence type="ECO:0000256" key="1">
    <source>
        <dbReference type="ARBA" id="ARBA00004496"/>
    </source>
</evidence>
<dbReference type="PANTHER" id="PTHR10218:SF360">
    <property type="entry name" value="GUANINE NUCLEOTIDE-BINDING PROTEIN SUBUNIT ALPHA HOMOLOG"/>
    <property type="match status" value="1"/>
</dbReference>
<keyword evidence="7 14" id="KW-0547">Nucleotide-binding</keyword>
<dbReference type="PANTHER" id="PTHR10218">
    <property type="entry name" value="GTP-BINDING PROTEIN ALPHA SUBUNIT"/>
    <property type="match status" value="1"/>
</dbReference>
<keyword evidence="10" id="KW-0472">Membrane</keyword>
<dbReference type="EMBL" id="BPLQ01006486">
    <property type="protein sequence ID" value="GIY22843.1"/>
    <property type="molecule type" value="Genomic_DNA"/>
</dbReference>
<evidence type="ECO:0000256" key="4">
    <source>
        <dbReference type="ARBA" id="ARBA00022490"/>
    </source>
</evidence>
<feature type="binding site" evidence="14">
    <location>
        <begin position="218"/>
        <end position="222"/>
    </location>
    <ligand>
        <name>GTP</name>
        <dbReference type="ChEBI" id="CHEBI:37565"/>
    </ligand>
</feature>
<keyword evidence="6 15" id="KW-0479">Metal-binding</keyword>
<evidence type="ECO:0000256" key="6">
    <source>
        <dbReference type="ARBA" id="ARBA00022723"/>
    </source>
</evidence>
<dbReference type="CDD" id="cd00066">
    <property type="entry name" value="G-alpha"/>
    <property type="match status" value="1"/>
</dbReference>
<dbReference type="Pfam" id="PF00503">
    <property type="entry name" value="G-alpha"/>
    <property type="match status" value="1"/>
</dbReference>
<evidence type="ECO:0000256" key="15">
    <source>
        <dbReference type="PIRSR" id="PIRSR601019-2"/>
    </source>
</evidence>
<dbReference type="GO" id="GO:0031683">
    <property type="term" value="F:G-protein beta/gamma-subunit complex binding"/>
    <property type="evidence" value="ECO:0007669"/>
    <property type="project" value="InterPro"/>
</dbReference>
<evidence type="ECO:0000256" key="5">
    <source>
        <dbReference type="ARBA" id="ARBA00022553"/>
    </source>
</evidence>